<feature type="non-terminal residue" evidence="2">
    <location>
        <position position="1"/>
    </location>
</feature>
<feature type="compositionally biased region" description="Basic and acidic residues" evidence="1">
    <location>
        <begin position="69"/>
        <end position="83"/>
    </location>
</feature>
<reference evidence="2 3" key="1">
    <citation type="submission" date="2015-01" db="EMBL/GenBank/DDBJ databases">
        <title>Characterization of Swiss Staphylococcus aureus strains involved in food poisoning.</title>
        <authorList>
            <person name="Crovadore J."/>
            <person name="Chablais R."/>
            <person name="Tonacini J."/>
            <person name="Schnyder B."/>
            <person name="Lefort F."/>
        </authorList>
    </citation>
    <scope>NUCLEOTIDE SEQUENCE [LARGE SCALE GENOMIC DNA]</scope>
    <source>
        <strain evidence="2 3">SA-120</strain>
    </source>
</reference>
<gene>
    <name evidence="2" type="ORF">QU38_02000</name>
</gene>
<proteinExistence type="predicted"/>
<feature type="region of interest" description="Disordered" evidence="1">
    <location>
        <begin position="35"/>
        <end position="155"/>
    </location>
</feature>
<feature type="compositionally biased region" description="Basic and acidic residues" evidence="1">
    <location>
        <begin position="94"/>
        <end position="108"/>
    </location>
</feature>
<name>A0AA40MJE8_STAAU</name>
<organism evidence="2 3">
    <name type="scientific">Staphylococcus aureus</name>
    <dbReference type="NCBI Taxonomy" id="1280"/>
    <lineage>
        <taxon>Bacteria</taxon>
        <taxon>Bacillati</taxon>
        <taxon>Bacillota</taxon>
        <taxon>Bacilli</taxon>
        <taxon>Bacillales</taxon>
        <taxon>Staphylococcaceae</taxon>
        <taxon>Staphylococcus</taxon>
    </lineage>
</organism>
<sequence>EEQVELFLHAERPAVGEGIIGGLRAEIAVGVGRQHDVAEPEKGESADLGEAVAQPGVGDEELRGQQGGEQHRDQRRHDPHQAARMDPPGELLEAGERAAEQRAGHHEAGDDEEDVHAGEAARQCPGPEVEEDHRGDGDGAQPVDRRNIAGAVPRS</sequence>
<dbReference type="Proteomes" id="UP000032274">
    <property type="component" value="Unassembled WGS sequence"/>
</dbReference>
<accession>A0AA40MJE8</accession>
<evidence type="ECO:0000313" key="2">
    <source>
        <dbReference type="EMBL" id="KIU01367.1"/>
    </source>
</evidence>
<feature type="compositionally biased region" description="Basic and acidic residues" evidence="1">
    <location>
        <begin position="131"/>
        <end position="147"/>
    </location>
</feature>
<evidence type="ECO:0000256" key="1">
    <source>
        <dbReference type="SAM" id="MobiDB-lite"/>
    </source>
</evidence>
<protein>
    <submittedName>
        <fullName evidence="2">Uncharacterized protein</fullName>
    </submittedName>
</protein>
<dbReference type="AlphaFoldDB" id="A0AA40MJE8"/>
<evidence type="ECO:0000313" key="3">
    <source>
        <dbReference type="Proteomes" id="UP000032274"/>
    </source>
</evidence>
<dbReference type="EMBL" id="JXIG01000434">
    <property type="protein sequence ID" value="KIU01367.1"/>
    <property type="molecule type" value="Genomic_DNA"/>
</dbReference>
<feature type="compositionally biased region" description="Basic and acidic residues" evidence="1">
    <location>
        <begin position="35"/>
        <end position="45"/>
    </location>
</feature>
<comment type="caution">
    <text evidence="2">The sequence shown here is derived from an EMBL/GenBank/DDBJ whole genome shotgun (WGS) entry which is preliminary data.</text>
</comment>
<feature type="non-terminal residue" evidence="2">
    <location>
        <position position="155"/>
    </location>
</feature>